<dbReference type="Proteomes" id="UP000515152">
    <property type="component" value="Chromosome 8"/>
</dbReference>
<feature type="compositionally biased region" description="Polar residues" evidence="2">
    <location>
        <begin position="430"/>
        <end position="442"/>
    </location>
</feature>
<feature type="region of interest" description="Disordered" evidence="2">
    <location>
        <begin position="430"/>
        <end position="457"/>
    </location>
</feature>
<dbReference type="GeneID" id="105899245"/>
<keyword evidence="1" id="KW-0175">Coiled coil</keyword>
<evidence type="ECO:0000256" key="1">
    <source>
        <dbReference type="SAM" id="Coils"/>
    </source>
</evidence>
<gene>
    <name evidence="4" type="primary">LOC105899245</name>
</gene>
<evidence type="ECO:0000313" key="3">
    <source>
        <dbReference type="Proteomes" id="UP000515152"/>
    </source>
</evidence>
<evidence type="ECO:0000313" key="4">
    <source>
        <dbReference type="RefSeq" id="XP_012681862.2"/>
    </source>
</evidence>
<proteinExistence type="predicted"/>
<organism evidence="3 4">
    <name type="scientific">Clupea harengus</name>
    <name type="common">Atlantic herring</name>
    <dbReference type="NCBI Taxonomy" id="7950"/>
    <lineage>
        <taxon>Eukaryota</taxon>
        <taxon>Metazoa</taxon>
        <taxon>Chordata</taxon>
        <taxon>Craniata</taxon>
        <taxon>Vertebrata</taxon>
        <taxon>Euteleostomi</taxon>
        <taxon>Actinopterygii</taxon>
        <taxon>Neopterygii</taxon>
        <taxon>Teleostei</taxon>
        <taxon>Clupei</taxon>
        <taxon>Clupeiformes</taxon>
        <taxon>Clupeoidei</taxon>
        <taxon>Clupeidae</taxon>
        <taxon>Clupea</taxon>
    </lineage>
</organism>
<feature type="region of interest" description="Disordered" evidence="2">
    <location>
        <begin position="683"/>
        <end position="705"/>
    </location>
</feature>
<keyword evidence="3" id="KW-1185">Reference proteome</keyword>
<dbReference type="OrthoDB" id="5406275at2759"/>
<dbReference type="KEGG" id="char:105899245"/>
<evidence type="ECO:0000256" key="2">
    <source>
        <dbReference type="SAM" id="MobiDB-lite"/>
    </source>
</evidence>
<protein>
    <submittedName>
        <fullName evidence="4">Uncharacterized protein LOC105899245</fullName>
    </submittedName>
</protein>
<dbReference type="PANTHER" id="PTHR33488">
    <property type="entry name" value="ZGC:162509"/>
    <property type="match status" value="1"/>
</dbReference>
<dbReference type="RefSeq" id="XP_012681862.2">
    <property type="nucleotide sequence ID" value="XM_012826408.3"/>
</dbReference>
<reference evidence="4" key="1">
    <citation type="submission" date="2025-08" db="UniProtKB">
        <authorList>
            <consortium name="RefSeq"/>
        </authorList>
    </citation>
    <scope>IDENTIFICATION</scope>
</reference>
<feature type="coiled-coil region" evidence="1">
    <location>
        <begin position="177"/>
        <end position="232"/>
    </location>
</feature>
<feature type="coiled-coil region" evidence="1">
    <location>
        <begin position="465"/>
        <end position="510"/>
    </location>
</feature>
<accession>A0A6P3VUY7</accession>
<dbReference type="AlphaFoldDB" id="A0A6P3VUY7"/>
<dbReference type="PANTHER" id="PTHR33488:SF2">
    <property type="entry name" value="EARLY ENDOSOME ANTIGEN 1-LIKE"/>
    <property type="match status" value="1"/>
</dbReference>
<name>A0A6P3VUY7_CLUHA</name>
<sequence length="705" mass="78736">MASTQIIRAKKSFTTPDKLRQDTQMIMQPYANWEEHLSPAPLSITVLGELIFISSKDDFSINRNPPKDGFQFIKYPNSFRACLMQVCNAGWYAFNEAHTSMDQIRLHTANVPQYVRTAVEVILKNDDTLCQAVLPDTLKYIDNIASECLMLSSSTKDRFEMVISLVHEILEASTSAKEVYNEDLKNVTQKMEENEVRKMSKMETDKRTKEDLQNFKTKLDAAEKLFDKAMKSMPSGWEMIGMNLVEGLAESLNTLVSGLTNVATLKFEQMAGGGVMGGMRGKGGKGGKGGSAPNTGTKQGEAGFIQGKEQMDEYFAVKEVYQQSSTILKLAEIMKHLTAESKIDWADLYDQKHQKPKSDFTKEMLVEVKNSITSLKGTNAKNTALEICGKGISICTEMASIAPKGECEASKEQQLIEEIAKLHEQAQTFNAKGKQVTKTTPFSPTPPGLSQAQSKGKKSAASFAAENARVQIEETRKALDTARQMYSTAVERFEKNKEELTEILVTLKNCDAKKIDFKTTLEILAQGLTALGKVKEQWEKMVRFFQIVSTIIKASMNTAMKSFTGTAKQASEYSSSAFLKDMVYSQAFQVSNVASLVNMISSTYTEVSEKYIMDRVSSLGRLMALDQNSPEFDVERKQLQDGCVEAQRGILALVQKNKTDFNLKTEERMVQLEELQVLLPPPTKEEEEKVKRIVNSPSEDVDQFI</sequence>